<proteinExistence type="predicted"/>
<evidence type="ECO:0000313" key="2">
    <source>
        <dbReference type="Proteomes" id="UP000324897"/>
    </source>
</evidence>
<dbReference type="AlphaFoldDB" id="A0A5J9WBJ4"/>
<comment type="caution">
    <text evidence="1">The sequence shown here is derived from an EMBL/GenBank/DDBJ whole genome shotgun (WGS) entry which is preliminary data.</text>
</comment>
<evidence type="ECO:0000313" key="1">
    <source>
        <dbReference type="EMBL" id="TVU44684.1"/>
    </source>
</evidence>
<gene>
    <name evidence="1" type="ORF">EJB05_04133</name>
</gene>
<protein>
    <submittedName>
        <fullName evidence="1">Uncharacterized protein</fullName>
    </submittedName>
</protein>
<sequence>MSTAGFKLCPQSYTRSLRRIVVAPVSTSTSTCDEVCNVSALAKVKVGSESWIRGPVCLGR</sequence>
<reference evidence="1 2" key="1">
    <citation type="journal article" date="2019" name="Sci. Rep.">
        <title>A high-quality genome of Eragrostis curvula grass provides insights into Poaceae evolution and supports new strategies to enhance forage quality.</title>
        <authorList>
            <person name="Carballo J."/>
            <person name="Santos B.A.C.M."/>
            <person name="Zappacosta D."/>
            <person name="Garbus I."/>
            <person name="Selva J.P."/>
            <person name="Gallo C.A."/>
            <person name="Diaz A."/>
            <person name="Albertini E."/>
            <person name="Caccamo M."/>
            <person name="Echenique V."/>
        </authorList>
    </citation>
    <scope>NUCLEOTIDE SEQUENCE [LARGE SCALE GENOMIC DNA]</scope>
    <source>
        <strain evidence="2">cv. Victoria</strain>
        <tissue evidence="1">Leaf</tissue>
    </source>
</reference>
<dbReference type="Gramene" id="TVU44684">
    <property type="protein sequence ID" value="TVU44684"/>
    <property type="gene ID" value="EJB05_04133"/>
</dbReference>
<dbReference type="Proteomes" id="UP000324897">
    <property type="component" value="Chromosome 5"/>
</dbReference>
<feature type="non-terminal residue" evidence="1">
    <location>
        <position position="1"/>
    </location>
</feature>
<organism evidence="1 2">
    <name type="scientific">Eragrostis curvula</name>
    <name type="common">weeping love grass</name>
    <dbReference type="NCBI Taxonomy" id="38414"/>
    <lineage>
        <taxon>Eukaryota</taxon>
        <taxon>Viridiplantae</taxon>
        <taxon>Streptophyta</taxon>
        <taxon>Embryophyta</taxon>
        <taxon>Tracheophyta</taxon>
        <taxon>Spermatophyta</taxon>
        <taxon>Magnoliopsida</taxon>
        <taxon>Liliopsida</taxon>
        <taxon>Poales</taxon>
        <taxon>Poaceae</taxon>
        <taxon>PACMAD clade</taxon>
        <taxon>Chloridoideae</taxon>
        <taxon>Eragrostideae</taxon>
        <taxon>Eragrostidinae</taxon>
        <taxon>Eragrostis</taxon>
    </lineage>
</organism>
<accession>A0A5J9WBJ4</accession>
<name>A0A5J9WBJ4_9POAL</name>
<dbReference type="EMBL" id="RWGY01000004">
    <property type="protein sequence ID" value="TVU44684.1"/>
    <property type="molecule type" value="Genomic_DNA"/>
</dbReference>
<keyword evidence="2" id="KW-1185">Reference proteome</keyword>